<feature type="region of interest" description="Disordered" evidence="3">
    <location>
        <begin position="1"/>
        <end position="23"/>
    </location>
</feature>
<organism evidence="4 5">
    <name type="scientific">Arundinibacter roseus</name>
    <dbReference type="NCBI Taxonomy" id="2070510"/>
    <lineage>
        <taxon>Bacteria</taxon>
        <taxon>Pseudomonadati</taxon>
        <taxon>Bacteroidota</taxon>
        <taxon>Cytophagia</taxon>
        <taxon>Cytophagales</taxon>
        <taxon>Spirosomataceae</taxon>
        <taxon>Arundinibacter</taxon>
    </lineage>
</organism>
<dbReference type="InterPro" id="IPR020904">
    <property type="entry name" value="Sc_DH/Rdtase_CS"/>
</dbReference>
<evidence type="ECO:0000256" key="1">
    <source>
        <dbReference type="ARBA" id="ARBA00006484"/>
    </source>
</evidence>
<comment type="caution">
    <text evidence="4">The sequence shown here is derived from an EMBL/GenBank/DDBJ whole genome shotgun (WGS) entry which is preliminary data.</text>
</comment>
<protein>
    <submittedName>
        <fullName evidence="4">SDR family oxidoreductase</fullName>
    </submittedName>
</protein>
<reference evidence="4 5" key="1">
    <citation type="submission" date="2019-02" db="EMBL/GenBank/DDBJ databases">
        <title>Arundinibacter roseus gen. nov., sp. nov., a new member of the family Cytophagaceae.</title>
        <authorList>
            <person name="Szuroczki S."/>
            <person name="Khayer B."/>
            <person name="Sproer C."/>
            <person name="Toumi M."/>
            <person name="Szabo A."/>
            <person name="Felfoldi T."/>
            <person name="Schumann P."/>
            <person name="Toth E."/>
        </authorList>
    </citation>
    <scope>NUCLEOTIDE SEQUENCE [LARGE SCALE GENOMIC DNA]</scope>
    <source>
        <strain evidence="4 5">DMA-k-7a</strain>
    </source>
</reference>
<dbReference type="FunFam" id="3.40.50.720:FF:000084">
    <property type="entry name" value="Short-chain dehydrogenase reductase"/>
    <property type="match status" value="1"/>
</dbReference>
<dbReference type="PRINTS" id="PR00080">
    <property type="entry name" value="SDRFAMILY"/>
</dbReference>
<dbReference type="Pfam" id="PF13561">
    <property type="entry name" value="adh_short_C2"/>
    <property type="match status" value="1"/>
</dbReference>
<feature type="compositionally biased region" description="Polar residues" evidence="3">
    <location>
        <begin position="1"/>
        <end position="17"/>
    </location>
</feature>
<gene>
    <name evidence="4" type="ORF">EZE20_03610</name>
</gene>
<keyword evidence="2" id="KW-0560">Oxidoreductase</keyword>
<evidence type="ECO:0000313" key="5">
    <source>
        <dbReference type="Proteomes" id="UP000295706"/>
    </source>
</evidence>
<dbReference type="PANTHER" id="PTHR48107">
    <property type="entry name" value="NADPH-DEPENDENT ALDEHYDE REDUCTASE-LIKE PROTEIN, CHLOROPLASTIC-RELATED"/>
    <property type="match status" value="1"/>
</dbReference>
<accession>A0A4R4KM17</accession>
<evidence type="ECO:0000313" key="4">
    <source>
        <dbReference type="EMBL" id="TDB68022.1"/>
    </source>
</evidence>
<dbReference type="EMBL" id="SMJU01000002">
    <property type="protein sequence ID" value="TDB68022.1"/>
    <property type="molecule type" value="Genomic_DNA"/>
</dbReference>
<evidence type="ECO:0000256" key="2">
    <source>
        <dbReference type="ARBA" id="ARBA00023002"/>
    </source>
</evidence>
<dbReference type="InterPro" id="IPR002347">
    <property type="entry name" value="SDR_fam"/>
</dbReference>
<name>A0A4R4KM17_9BACT</name>
<dbReference type="CDD" id="cd05355">
    <property type="entry name" value="SDR_c1"/>
    <property type="match status" value="1"/>
</dbReference>
<dbReference type="PROSITE" id="PS00061">
    <property type="entry name" value="ADH_SHORT"/>
    <property type="match status" value="1"/>
</dbReference>
<dbReference type="SUPFAM" id="SSF51735">
    <property type="entry name" value="NAD(P)-binding Rossmann-fold domains"/>
    <property type="match status" value="1"/>
</dbReference>
<sequence length="285" mass="30959">MNNDIEIKGQTQDQQPGLENKMNPEPIVIRDSYEGSGKLDGKVALITGGDSGIGRSVAVHFAREGAQVAIVFLNEDEDALATKEMVEAEGTECLLIQGNIQDEHFCREAVVETVEKFGKLNVLVNNAAEQHPRESIRDISTEQLTETFSTNIFSMFHFVKAALPHLQAGDSIINTTSVTAYRGSEELLDYSSTKGAIVSFTRSLSGNLAEKQIRVNAVAPGPIWTPLIPATFDEEKVEKFGKYTPLGRPGQPSEVAPSFVFLACEDSSYFTGQVLHPNGGQVLNG</sequence>
<dbReference type="NCBIfam" id="NF005214">
    <property type="entry name" value="PRK06701.1"/>
    <property type="match status" value="1"/>
</dbReference>
<dbReference type="RefSeq" id="WP_132114586.1">
    <property type="nucleotide sequence ID" value="NZ_SMJU01000002.1"/>
</dbReference>
<dbReference type="InterPro" id="IPR036291">
    <property type="entry name" value="NAD(P)-bd_dom_sf"/>
</dbReference>
<evidence type="ECO:0000256" key="3">
    <source>
        <dbReference type="SAM" id="MobiDB-lite"/>
    </source>
</evidence>
<proteinExistence type="inferred from homology"/>
<dbReference type="Gene3D" id="3.40.50.720">
    <property type="entry name" value="NAD(P)-binding Rossmann-like Domain"/>
    <property type="match status" value="1"/>
</dbReference>
<dbReference type="Proteomes" id="UP000295706">
    <property type="component" value="Unassembled WGS sequence"/>
</dbReference>
<dbReference type="PANTHER" id="PTHR48107:SF16">
    <property type="entry name" value="NADPH-DEPENDENT ALDEHYDE REDUCTASE 1, CHLOROPLASTIC"/>
    <property type="match status" value="1"/>
</dbReference>
<comment type="similarity">
    <text evidence="1">Belongs to the short-chain dehydrogenases/reductases (SDR) family.</text>
</comment>
<keyword evidence="5" id="KW-1185">Reference proteome</keyword>
<dbReference type="GO" id="GO:0016614">
    <property type="term" value="F:oxidoreductase activity, acting on CH-OH group of donors"/>
    <property type="evidence" value="ECO:0007669"/>
    <property type="project" value="UniProtKB-ARBA"/>
</dbReference>
<dbReference type="AlphaFoldDB" id="A0A4R4KM17"/>
<dbReference type="OrthoDB" id="9788235at2"/>
<dbReference type="PRINTS" id="PR00081">
    <property type="entry name" value="GDHRDH"/>
</dbReference>